<evidence type="ECO:0000256" key="1">
    <source>
        <dbReference type="SAM" id="Phobius"/>
    </source>
</evidence>
<evidence type="ECO:0000313" key="4">
    <source>
        <dbReference type="Proteomes" id="UP000321230"/>
    </source>
</evidence>
<accession>A0A511AZM1</accession>
<dbReference type="InterPro" id="IPR029058">
    <property type="entry name" value="AB_hydrolase_fold"/>
</dbReference>
<dbReference type="AlphaFoldDB" id="A0A511AZM1"/>
<dbReference type="SUPFAM" id="SSF53474">
    <property type="entry name" value="alpha/beta-Hydrolases"/>
    <property type="match status" value="1"/>
</dbReference>
<dbReference type="InterPro" id="IPR051049">
    <property type="entry name" value="Dienelactone_hydrolase-like"/>
</dbReference>
<dbReference type="Pfam" id="PF01738">
    <property type="entry name" value="DLH"/>
    <property type="match status" value="1"/>
</dbReference>
<keyword evidence="1" id="KW-0472">Membrane</keyword>
<feature type="domain" description="Dienelactone hydrolase" evidence="2">
    <location>
        <begin position="34"/>
        <end position="234"/>
    </location>
</feature>
<reference evidence="3 4" key="1">
    <citation type="submission" date="2019-07" db="EMBL/GenBank/DDBJ databases">
        <title>Whole genome shotgun sequence of Gluconobacter wancherniae NBRC 103581.</title>
        <authorList>
            <person name="Hosoyama A."/>
            <person name="Uohara A."/>
            <person name="Ohji S."/>
            <person name="Ichikawa N."/>
        </authorList>
    </citation>
    <scope>NUCLEOTIDE SEQUENCE [LARGE SCALE GENOMIC DNA]</scope>
    <source>
        <strain evidence="3 4">NBRC 103581</strain>
    </source>
</reference>
<dbReference type="OrthoDB" id="9771666at2"/>
<dbReference type="GO" id="GO:0016787">
    <property type="term" value="F:hydrolase activity"/>
    <property type="evidence" value="ECO:0007669"/>
    <property type="project" value="InterPro"/>
</dbReference>
<name>A0A511AZM1_9PROT</name>
<keyword evidence="1" id="KW-0812">Transmembrane</keyword>
<feature type="transmembrane region" description="Helical" evidence="1">
    <location>
        <begin position="123"/>
        <end position="140"/>
    </location>
</feature>
<dbReference type="PANTHER" id="PTHR46623">
    <property type="entry name" value="CARBOXYMETHYLENEBUTENOLIDASE-RELATED"/>
    <property type="match status" value="1"/>
</dbReference>
<keyword evidence="4" id="KW-1185">Reference proteome</keyword>
<dbReference type="Gene3D" id="3.40.50.1820">
    <property type="entry name" value="alpha/beta hydrolase"/>
    <property type="match status" value="1"/>
</dbReference>
<evidence type="ECO:0000259" key="2">
    <source>
        <dbReference type="Pfam" id="PF01738"/>
    </source>
</evidence>
<dbReference type="EMBL" id="BJUZ01000001">
    <property type="protein sequence ID" value="GEK92773.1"/>
    <property type="molecule type" value="Genomic_DNA"/>
</dbReference>
<gene>
    <name evidence="3" type="ORF">GWA01_05430</name>
</gene>
<comment type="caution">
    <text evidence="3">The sequence shown here is derived from an EMBL/GenBank/DDBJ whole genome shotgun (WGS) entry which is preliminary data.</text>
</comment>
<sequence>MNQKSDKDHPADGRKITLTARDGHSFEAWEVGSRDAPHSVVVVQEIFGLTDHILTVCAELAAKGYHVLAPALFDRVKPHAVLAYNETGLKEGLDLRSRIYPESLQEDIAACAEELRKGNPHRVVGIIGFCWGGLIAWLAAVRHHNFDAAVGWYGGGIANHCDTAPHCPVQLHFGGEDESIPHSDVQAIRQRRPEIEVFVYDDAGHGFGCPQRPSFNQDARDLAWSRSLNFLKEHLSHKATSA</sequence>
<protein>
    <submittedName>
        <fullName evidence="3">Carboxymethylenebutenolidase</fullName>
    </submittedName>
</protein>
<proteinExistence type="predicted"/>
<evidence type="ECO:0000313" key="3">
    <source>
        <dbReference type="EMBL" id="GEK92773.1"/>
    </source>
</evidence>
<dbReference type="Proteomes" id="UP000321230">
    <property type="component" value="Unassembled WGS sequence"/>
</dbReference>
<keyword evidence="1" id="KW-1133">Transmembrane helix</keyword>
<dbReference type="RefSeq" id="WP_146793766.1">
    <property type="nucleotide sequence ID" value="NZ_BARC01000005.1"/>
</dbReference>
<dbReference type="InterPro" id="IPR002925">
    <property type="entry name" value="Dienelactn_hydro"/>
</dbReference>
<dbReference type="PANTHER" id="PTHR46623:SF6">
    <property type="entry name" value="ALPHA_BETA-HYDROLASES SUPERFAMILY PROTEIN"/>
    <property type="match status" value="1"/>
</dbReference>
<organism evidence="3 4">
    <name type="scientific">Gluconobacter wancherniae NBRC 103581</name>
    <dbReference type="NCBI Taxonomy" id="656744"/>
    <lineage>
        <taxon>Bacteria</taxon>
        <taxon>Pseudomonadati</taxon>
        <taxon>Pseudomonadota</taxon>
        <taxon>Alphaproteobacteria</taxon>
        <taxon>Acetobacterales</taxon>
        <taxon>Acetobacteraceae</taxon>
        <taxon>Gluconobacter</taxon>
    </lineage>
</organism>